<dbReference type="InterPro" id="IPR036224">
    <property type="entry name" value="GINS_bundle-like_dom_sf"/>
</dbReference>
<dbReference type="CDD" id="cd11713">
    <property type="entry name" value="GINS_A_psf3"/>
    <property type="match status" value="1"/>
</dbReference>
<dbReference type="PANTHER" id="PTHR22768">
    <property type="entry name" value="DNA REPLICATION COMPLEX GINS PROTEIN PSF3"/>
    <property type="match status" value="1"/>
</dbReference>
<evidence type="ECO:0000256" key="1">
    <source>
        <dbReference type="RuleBase" id="RU367161"/>
    </source>
</evidence>
<dbReference type="GO" id="GO:1902975">
    <property type="term" value="P:mitotic DNA replication initiation"/>
    <property type="evidence" value="ECO:0007669"/>
    <property type="project" value="TreeGrafter"/>
</dbReference>
<dbReference type="Pfam" id="PF22466">
    <property type="entry name" value="PSF3_N"/>
    <property type="match status" value="1"/>
</dbReference>
<keyword evidence="1" id="KW-0235">DNA replication</keyword>
<accession>A0A5E4N671</accession>
<dbReference type="Proteomes" id="UP000325440">
    <property type="component" value="Unassembled WGS sequence"/>
</dbReference>
<feature type="domain" description="DNA replication complex GINS protein PSF3 N-terminal" evidence="2">
    <location>
        <begin position="10"/>
        <end position="61"/>
    </location>
</feature>
<dbReference type="AlphaFoldDB" id="A0A5E4N671"/>
<sequence>MYKNIKPHYFSIDAIMAAQEKIPCRFIKKVESIGFLDSSIPEKEDDESDPKIELPFWMVKVFLIEKSIQFDMPKAYNEIYRGVLMADANVVDLFKLCKHFYLFGKFLSQLEHREAYEVRKILIQTFIDRFKQTMDWAQNINDNLPCFDRLDCLERLIFNDARVAQQQLNTYLTDGSGQMEIAAMILNYKKRKMNENRILE</sequence>
<dbReference type="SUPFAM" id="SSF158573">
    <property type="entry name" value="GINS helical bundle-like"/>
    <property type="match status" value="1"/>
</dbReference>
<dbReference type="CDD" id="cd21693">
    <property type="entry name" value="GINS_B_Psf3"/>
    <property type="match status" value="1"/>
</dbReference>
<name>A0A5E4N671_9HEMI</name>
<keyword evidence="4" id="KW-1185">Reference proteome</keyword>
<dbReference type="InterPro" id="IPR010492">
    <property type="entry name" value="GINS_Psf3"/>
</dbReference>
<evidence type="ECO:0000259" key="2">
    <source>
        <dbReference type="Pfam" id="PF22466"/>
    </source>
</evidence>
<dbReference type="Gene3D" id="1.20.58.2050">
    <property type="match status" value="1"/>
</dbReference>
<dbReference type="EMBL" id="CABPRJ010001488">
    <property type="protein sequence ID" value="VVC38647.1"/>
    <property type="molecule type" value="Genomic_DNA"/>
</dbReference>
<dbReference type="InterPro" id="IPR055221">
    <property type="entry name" value="PSF3_N"/>
</dbReference>
<protein>
    <recommendedName>
        <fullName evidence="1">DNA replication complex GINS protein PSF3</fullName>
    </recommendedName>
</protein>
<dbReference type="GO" id="GO:0000811">
    <property type="term" value="C:GINS complex"/>
    <property type="evidence" value="ECO:0007669"/>
    <property type="project" value="UniProtKB-UniRule"/>
</dbReference>
<gene>
    <name evidence="3" type="ORF">CINCED_3A003500</name>
</gene>
<reference evidence="3 4" key="1">
    <citation type="submission" date="2019-08" db="EMBL/GenBank/DDBJ databases">
        <authorList>
            <person name="Alioto T."/>
            <person name="Alioto T."/>
            <person name="Gomez Garrido J."/>
        </authorList>
    </citation>
    <scope>NUCLEOTIDE SEQUENCE [LARGE SCALE GENOMIC DNA]</scope>
</reference>
<comment type="similarity">
    <text evidence="1">Belongs to the GINS3/PSF3 family.</text>
</comment>
<evidence type="ECO:0000313" key="3">
    <source>
        <dbReference type="EMBL" id="VVC38647.1"/>
    </source>
</evidence>
<organism evidence="3 4">
    <name type="scientific">Cinara cedri</name>
    <dbReference type="NCBI Taxonomy" id="506608"/>
    <lineage>
        <taxon>Eukaryota</taxon>
        <taxon>Metazoa</taxon>
        <taxon>Ecdysozoa</taxon>
        <taxon>Arthropoda</taxon>
        <taxon>Hexapoda</taxon>
        <taxon>Insecta</taxon>
        <taxon>Pterygota</taxon>
        <taxon>Neoptera</taxon>
        <taxon>Paraneoptera</taxon>
        <taxon>Hemiptera</taxon>
        <taxon>Sternorrhyncha</taxon>
        <taxon>Aphidomorpha</taxon>
        <taxon>Aphidoidea</taxon>
        <taxon>Aphididae</taxon>
        <taxon>Lachninae</taxon>
        <taxon>Cinara</taxon>
    </lineage>
</organism>
<proteinExistence type="inferred from homology"/>
<comment type="subcellular location">
    <subcellularLocation>
        <location evidence="1">Nucleus</location>
    </subcellularLocation>
</comment>
<dbReference type="InterPro" id="IPR038437">
    <property type="entry name" value="GINS_Psf3_sf"/>
</dbReference>
<dbReference type="SUPFAM" id="SSF160059">
    <property type="entry name" value="PriA/YqbF domain"/>
    <property type="match status" value="1"/>
</dbReference>
<dbReference type="PANTHER" id="PTHR22768:SF0">
    <property type="entry name" value="DNA REPLICATION COMPLEX GINS PROTEIN PSF3"/>
    <property type="match status" value="1"/>
</dbReference>
<evidence type="ECO:0000313" key="4">
    <source>
        <dbReference type="Proteomes" id="UP000325440"/>
    </source>
</evidence>
<comment type="subunit">
    <text evidence="1">Component of the GINS complex.</text>
</comment>
<keyword evidence="1" id="KW-0539">Nucleus</keyword>
<comment type="function">
    <text evidence="1">The GINS complex plays an essential role in the initiation of DNA replication.</text>
</comment>
<dbReference type="OrthoDB" id="10251744at2759"/>